<dbReference type="AlphaFoldDB" id="W0I0H7"/>
<sequence>MIVEAIRAHPHNFWLILGGLLLALEMLGASGYLLWSGIAALLVGLLTWLVPLGWEWQGAIFAVLTVGSAWLWWYRLRAGDRTRPASALNQRGQQLIGLRTRLSEPIINGFGRLRVGDSTWRVQASEDLPAGTWVEVYATEGITLRVRRAVAQ</sequence>
<dbReference type="PANTHER" id="PTHR33507">
    <property type="entry name" value="INNER MEMBRANE PROTEIN YBBJ"/>
    <property type="match status" value="1"/>
</dbReference>
<dbReference type="KEGG" id="sod:Sant_2963"/>
<gene>
    <name evidence="7" type="ORF">Sant_2963</name>
</gene>
<dbReference type="EMBL" id="CP006569">
    <property type="protein sequence ID" value="AHF77970.1"/>
    <property type="molecule type" value="Genomic_DNA"/>
</dbReference>
<dbReference type="SUPFAM" id="SSF141322">
    <property type="entry name" value="NfeD domain-like"/>
    <property type="match status" value="1"/>
</dbReference>
<evidence type="ECO:0000256" key="5">
    <source>
        <dbReference type="SAM" id="Phobius"/>
    </source>
</evidence>
<dbReference type="HOGENOM" id="CLU_116732_4_0_6"/>
<comment type="subcellular location">
    <subcellularLocation>
        <location evidence="1">Membrane</location>
        <topology evidence="1">Multi-pass membrane protein</topology>
    </subcellularLocation>
</comment>
<feature type="transmembrane region" description="Helical" evidence="5">
    <location>
        <begin position="54"/>
        <end position="74"/>
    </location>
</feature>
<dbReference type="Gene3D" id="2.40.50.140">
    <property type="entry name" value="Nucleic acid-binding proteins"/>
    <property type="match status" value="1"/>
</dbReference>
<dbReference type="Pfam" id="PF01957">
    <property type="entry name" value="NfeD"/>
    <property type="match status" value="1"/>
</dbReference>
<evidence type="ECO:0000313" key="8">
    <source>
        <dbReference type="Proteomes" id="UP000019028"/>
    </source>
</evidence>
<evidence type="ECO:0000256" key="4">
    <source>
        <dbReference type="ARBA" id="ARBA00023136"/>
    </source>
</evidence>
<dbReference type="InterPro" id="IPR002810">
    <property type="entry name" value="NfeD-like_C"/>
</dbReference>
<dbReference type="OrthoDB" id="6402862at2"/>
<dbReference type="PANTHER" id="PTHR33507:SF3">
    <property type="entry name" value="INNER MEMBRANE PROTEIN YBBJ"/>
    <property type="match status" value="1"/>
</dbReference>
<name>W0I0H7_9GAMM</name>
<feature type="domain" description="NfeD-like C-terminal" evidence="6">
    <location>
        <begin position="93"/>
        <end position="148"/>
    </location>
</feature>
<keyword evidence="8" id="KW-1185">Reference proteome</keyword>
<feature type="transmembrane region" description="Helical" evidence="5">
    <location>
        <begin position="12"/>
        <end position="34"/>
    </location>
</feature>
<evidence type="ECO:0000259" key="6">
    <source>
        <dbReference type="Pfam" id="PF01957"/>
    </source>
</evidence>
<evidence type="ECO:0000313" key="7">
    <source>
        <dbReference type="EMBL" id="AHF77970.1"/>
    </source>
</evidence>
<keyword evidence="2 5" id="KW-0812">Transmembrane</keyword>
<keyword evidence="3 5" id="KW-1133">Transmembrane helix</keyword>
<dbReference type="PATRIC" id="fig|1239307.3.peg.3257"/>
<dbReference type="RefSeq" id="WP_038668653.1">
    <property type="nucleotide sequence ID" value="NZ_CP006569.1"/>
</dbReference>
<dbReference type="Proteomes" id="UP000019028">
    <property type="component" value="Chromosome"/>
</dbReference>
<evidence type="ECO:0000256" key="3">
    <source>
        <dbReference type="ARBA" id="ARBA00022989"/>
    </source>
</evidence>
<organism evidence="7 8">
    <name type="scientific">Sodalis praecaptivus</name>
    <dbReference type="NCBI Taxonomy" id="1239307"/>
    <lineage>
        <taxon>Bacteria</taxon>
        <taxon>Pseudomonadati</taxon>
        <taxon>Pseudomonadota</taxon>
        <taxon>Gammaproteobacteria</taxon>
        <taxon>Enterobacterales</taxon>
        <taxon>Bruguierivoracaceae</taxon>
        <taxon>Sodalis</taxon>
    </lineage>
</organism>
<proteinExistence type="predicted"/>
<accession>W0I0H7</accession>
<evidence type="ECO:0000256" key="1">
    <source>
        <dbReference type="ARBA" id="ARBA00004141"/>
    </source>
</evidence>
<dbReference type="GO" id="GO:0005886">
    <property type="term" value="C:plasma membrane"/>
    <property type="evidence" value="ECO:0007669"/>
    <property type="project" value="TreeGrafter"/>
</dbReference>
<dbReference type="InterPro" id="IPR052165">
    <property type="entry name" value="Membrane_assoc_protease"/>
</dbReference>
<protein>
    <recommendedName>
        <fullName evidence="6">NfeD-like C-terminal domain-containing protein</fullName>
    </recommendedName>
</protein>
<keyword evidence="4 5" id="KW-0472">Membrane</keyword>
<dbReference type="InterPro" id="IPR012340">
    <property type="entry name" value="NA-bd_OB-fold"/>
</dbReference>
<reference evidence="7 8" key="1">
    <citation type="journal article" date="2014" name="Genome Biol. Evol.">
        <title>Genome degeneration and adaptation in a nascent stage of symbiosis.</title>
        <authorList>
            <person name="Oakeson K.F."/>
            <person name="Gil R."/>
            <person name="Clayton A.L."/>
            <person name="Dunn D.M."/>
            <person name="von Niederhausern A.C."/>
            <person name="Hamil C."/>
            <person name="Aoyagi A."/>
            <person name="Duval B."/>
            <person name="Baca A."/>
            <person name="Silva F.J."/>
            <person name="Vallier A."/>
            <person name="Jackson D.G."/>
            <person name="Latorre A."/>
            <person name="Weiss R.B."/>
            <person name="Heddi A."/>
            <person name="Moya A."/>
            <person name="Dale C."/>
        </authorList>
    </citation>
    <scope>NUCLEOTIDE SEQUENCE [LARGE SCALE GENOMIC DNA]</scope>
    <source>
        <strain evidence="7 8">HS1</strain>
    </source>
</reference>
<evidence type="ECO:0000256" key="2">
    <source>
        <dbReference type="ARBA" id="ARBA00022692"/>
    </source>
</evidence>